<proteinExistence type="predicted"/>
<evidence type="ECO:0008006" key="4">
    <source>
        <dbReference type="Google" id="ProtNLM"/>
    </source>
</evidence>
<keyword evidence="1" id="KW-0732">Signal</keyword>
<accession>A0AA94ITF6</accession>
<organism evidence="2 3">
    <name type="scientific">Prevotella jejuni</name>
    <dbReference type="NCBI Taxonomy" id="1177574"/>
    <lineage>
        <taxon>Bacteria</taxon>
        <taxon>Pseudomonadati</taxon>
        <taxon>Bacteroidota</taxon>
        <taxon>Bacteroidia</taxon>
        <taxon>Bacteroidales</taxon>
        <taxon>Prevotellaceae</taxon>
        <taxon>Prevotella</taxon>
    </lineage>
</organism>
<evidence type="ECO:0000256" key="1">
    <source>
        <dbReference type="SAM" id="SignalP"/>
    </source>
</evidence>
<reference evidence="2 3" key="1">
    <citation type="submission" date="2017-06" db="EMBL/GenBank/DDBJ databases">
        <authorList>
            <person name="Varghese N."/>
            <person name="Submissions S."/>
        </authorList>
    </citation>
    <scope>NUCLEOTIDE SEQUENCE [LARGE SCALE GENOMIC DNA]</scope>
    <source>
        <strain evidence="2 3">DSM 26989</strain>
    </source>
</reference>
<feature type="signal peptide" evidence="1">
    <location>
        <begin position="1"/>
        <end position="18"/>
    </location>
</feature>
<dbReference type="Proteomes" id="UP000198427">
    <property type="component" value="Unassembled WGS sequence"/>
</dbReference>
<comment type="caution">
    <text evidence="2">The sequence shown here is derived from an EMBL/GenBank/DDBJ whole genome shotgun (WGS) entry which is preliminary data.</text>
</comment>
<sequence length="208" mass="24586">MRKYILFFLVLTAMLSCAAQNPNNMGQVEKFNYDYYKSKLHPNTTSVVYTEKDKTVVKVDFDKNYYSIVQIKNRTFCKDVKIYHKNGILWEEGKRFYCSSIEIGMWREYDKEGKLIKETDEDKKFERLKIKPKNLLRWMESQGWIDLWSGKGQQSSFSNTPFRINFSPHGKDHAKWYVSRVTMSGTEEFVIDAETGKVISHENVLNIE</sequence>
<dbReference type="PROSITE" id="PS51257">
    <property type="entry name" value="PROKAR_LIPOPROTEIN"/>
    <property type="match status" value="1"/>
</dbReference>
<gene>
    <name evidence="2" type="ORF">SAMN06265364_11078</name>
</gene>
<protein>
    <recommendedName>
        <fullName evidence="4">PepSY domain-containing protein</fullName>
    </recommendedName>
</protein>
<dbReference type="GeneID" id="94030206"/>
<keyword evidence="3" id="KW-1185">Reference proteome</keyword>
<dbReference type="RefSeq" id="WP_240616271.1">
    <property type="nucleotide sequence ID" value="NZ_CP023864.1"/>
</dbReference>
<evidence type="ECO:0000313" key="2">
    <source>
        <dbReference type="EMBL" id="SNR78631.1"/>
    </source>
</evidence>
<evidence type="ECO:0000313" key="3">
    <source>
        <dbReference type="Proteomes" id="UP000198427"/>
    </source>
</evidence>
<name>A0AA94ITF6_9BACT</name>
<feature type="chain" id="PRO_5041725547" description="PepSY domain-containing protein" evidence="1">
    <location>
        <begin position="19"/>
        <end position="208"/>
    </location>
</feature>
<dbReference type="EMBL" id="FZNZ01000010">
    <property type="protein sequence ID" value="SNR78631.1"/>
    <property type="molecule type" value="Genomic_DNA"/>
</dbReference>
<dbReference type="AlphaFoldDB" id="A0AA94ITF6"/>